<gene>
    <name evidence="2" type="ORF">MONAX_5E016781</name>
</gene>
<dbReference type="AlphaFoldDB" id="A0A5E4ATA2"/>
<reference evidence="2" key="1">
    <citation type="submission" date="2019-04" db="EMBL/GenBank/DDBJ databases">
        <authorList>
            <person name="Alioto T."/>
            <person name="Alioto T."/>
        </authorList>
    </citation>
    <scope>NUCLEOTIDE SEQUENCE [LARGE SCALE GENOMIC DNA]</scope>
</reference>
<organism evidence="2 3">
    <name type="scientific">Marmota monax</name>
    <name type="common">Woodchuck</name>
    <dbReference type="NCBI Taxonomy" id="9995"/>
    <lineage>
        <taxon>Eukaryota</taxon>
        <taxon>Metazoa</taxon>
        <taxon>Chordata</taxon>
        <taxon>Craniata</taxon>
        <taxon>Vertebrata</taxon>
        <taxon>Euteleostomi</taxon>
        <taxon>Mammalia</taxon>
        <taxon>Eutheria</taxon>
        <taxon>Euarchontoglires</taxon>
        <taxon>Glires</taxon>
        <taxon>Rodentia</taxon>
        <taxon>Sciuromorpha</taxon>
        <taxon>Sciuridae</taxon>
        <taxon>Xerinae</taxon>
        <taxon>Marmotini</taxon>
        <taxon>Marmota</taxon>
    </lineage>
</organism>
<dbReference type="Proteomes" id="UP000335636">
    <property type="component" value="Unassembled WGS sequence"/>
</dbReference>
<evidence type="ECO:0000313" key="2">
    <source>
        <dbReference type="EMBL" id="VTJ59986.1"/>
    </source>
</evidence>
<feature type="non-terminal residue" evidence="2">
    <location>
        <position position="1"/>
    </location>
</feature>
<proteinExistence type="predicted"/>
<feature type="region of interest" description="Disordered" evidence="1">
    <location>
        <begin position="46"/>
        <end position="71"/>
    </location>
</feature>
<dbReference type="EMBL" id="CABDUW010000134">
    <property type="protein sequence ID" value="VTJ59986.1"/>
    <property type="molecule type" value="Genomic_DNA"/>
</dbReference>
<comment type="caution">
    <text evidence="2">The sequence shown here is derived from an EMBL/GenBank/DDBJ whole genome shotgun (WGS) entry which is preliminary data.</text>
</comment>
<evidence type="ECO:0000256" key="1">
    <source>
        <dbReference type="SAM" id="MobiDB-lite"/>
    </source>
</evidence>
<sequence length="101" mass="11471">LIFIQQVCLAASPHCLKQERSCVRPHGQSPRCTFCTFANETRQKLVKNSNRTKLQHSGRTSQRNWCPTEGEEERHEKLKINVKRNNGNGGAEALGTREVLL</sequence>
<feature type="compositionally biased region" description="Polar residues" evidence="1">
    <location>
        <begin position="46"/>
        <end position="65"/>
    </location>
</feature>
<accession>A0A5E4ATA2</accession>
<protein>
    <submittedName>
        <fullName evidence="2">Uncharacterized protein</fullName>
    </submittedName>
</protein>
<name>A0A5E4ATA2_MARMO</name>
<keyword evidence="3" id="KW-1185">Reference proteome</keyword>
<evidence type="ECO:0000313" key="3">
    <source>
        <dbReference type="Proteomes" id="UP000335636"/>
    </source>
</evidence>